<sequence length="127" mass="14016">MVGFRQFGKQLMAFVDDPRGGWNIATLDSHDWEQYGRHFKLVGKIQLDQGGFEGDVGSFDPIQLQTGETGSASTLELSPVLVSSSRASDASLSEDELDYLNGVMTKYSDEDTSGALTNRRPVHFQVR</sequence>
<dbReference type="EMBL" id="ML993582">
    <property type="protein sequence ID" value="KAF2172003.1"/>
    <property type="molecule type" value="Genomic_DNA"/>
</dbReference>
<keyword evidence="2" id="KW-1185">Reference proteome</keyword>
<gene>
    <name evidence="1" type="ORF">M409DRAFT_50604</name>
</gene>
<evidence type="ECO:0000313" key="2">
    <source>
        <dbReference type="Proteomes" id="UP000799537"/>
    </source>
</evidence>
<dbReference type="RefSeq" id="XP_033672892.1">
    <property type="nucleotide sequence ID" value="XM_033811577.1"/>
</dbReference>
<dbReference type="AlphaFoldDB" id="A0A6A6CZ23"/>
<evidence type="ECO:0000313" key="1">
    <source>
        <dbReference type="EMBL" id="KAF2172003.1"/>
    </source>
</evidence>
<name>A0A6A6CZ23_ZASCE</name>
<dbReference type="GeneID" id="54564849"/>
<reference evidence="1" key="1">
    <citation type="journal article" date="2020" name="Stud. Mycol.">
        <title>101 Dothideomycetes genomes: a test case for predicting lifestyles and emergence of pathogens.</title>
        <authorList>
            <person name="Haridas S."/>
            <person name="Albert R."/>
            <person name="Binder M."/>
            <person name="Bloem J."/>
            <person name="Labutti K."/>
            <person name="Salamov A."/>
            <person name="Andreopoulos B."/>
            <person name="Baker S."/>
            <person name="Barry K."/>
            <person name="Bills G."/>
            <person name="Bluhm B."/>
            <person name="Cannon C."/>
            <person name="Castanera R."/>
            <person name="Culley D."/>
            <person name="Daum C."/>
            <person name="Ezra D."/>
            <person name="Gonzalez J."/>
            <person name="Henrissat B."/>
            <person name="Kuo A."/>
            <person name="Liang C."/>
            <person name="Lipzen A."/>
            <person name="Lutzoni F."/>
            <person name="Magnuson J."/>
            <person name="Mondo S."/>
            <person name="Nolan M."/>
            <person name="Ohm R."/>
            <person name="Pangilinan J."/>
            <person name="Park H.-J."/>
            <person name="Ramirez L."/>
            <person name="Alfaro M."/>
            <person name="Sun H."/>
            <person name="Tritt A."/>
            <person name="Yoshinaga Y."/>
            <person name="Zwiers L.-H."/>
            <person name="Turgeon B."/>
            <person name="Goodwin S."/>
            <person name="Spatafora J."/>
            <person name="Crous P."/>
            <person name="Grigoriev I."/>
        </authorList>
    </citation>
    <scope>NUCLEOTIDE SEQUENCE</scope>
    <source>
        <strain evidence="1">ATCC 36951</strain>
    </source>
</reference>
<proteinExistence type="predicted"/>
<dbReference type="Proteomes" id="UP000799537">
    <property type="component" value="Unassembled WGS sequence"/>
</dbReference>
<accession>A0A6A6CZ23</accession>
<organism evidence="1 2">
    <name type="scientific">Zasmidium cellare ATCC 36951</name>
    <dbReference type="NCBI Taxonomy" id="1080233"/>
    <lineage>
        <taxon>Eukaryota</taxon>
        <taxon>Fungi</taxon>
        <taxon>Dikarya</taxon>
        <taxon>Ascomycota</taxon>
        <taxon>Pezizomycotina</taxon>
        <taxon>Dothideomycetes</taxon>
        <taxon>Dothideomycetidae</taxon>
        <taxon>Mycosphaerellales</taxon>
        <taxon>Mycosphaerellaceae</taxon>
        <taxon>Zasmidium</taxon>
    </lineage>
</organism>
<protein>
    <submittedName>
        <fullName evidence="1">Uncharacterized protein</fullName>
    </submittedName>
</protein>